<dbReference type="AlphaFoldDB" id="A0A6M0T587"/>
<dbReference type="Proteomes" id="UP000473089">
    <property type="component" value="Unassembled WGS sequence"/>
</dbReference>
<dbReference type="Pfam" id="PF12950">
    <property type="entry name" value="TaqI_C"/>
    <property type="match status" value="1"/>
</dbReference>
<proteinExistence type="predicted"/>
<evidence type="ECO:0000256" key="3">
    <source>
        <dbReference type="ARBA" id="ARBA00022679"/>
    </source>
</evidence>
<comment type="caution">
    <text evidence="10">The sequence shown here is derived from an EMBL/GenBank/DDBJ whole genome shotgun (WGS) entry which is preliminary data.</text>
</comment>
<dbReference type="EMBL" id="SGJP01000054">
    <property type="protein sequence ID" value="NFA62050.1"/>
    <property type="molecule type" value="Genomic_DNA"/>
</dbReference>
<keyword evidence="3" id="KW-0808">Transferase</keyword>
<dbReference type="InterPro" id="IPR029063">
    <property type="entry name" value="SAM-dependent_MTases_sf"/>
</dbReference>
<feature type="domain" description="TaqI-like C-terminal specificity" evidence="9">
    <location>
        <begin position="568"/>
        <end position="685"/>
    </location>
</feature>
<dbReference type="EC" id="2.1.1.72" evidence="1"/>
<keyword evidence="10" id="KW-0540">Nuclease</keyword>
<dbReference type="Gene3D" id="3.40.50.150">
    <property type="entry name" value="Vaccinia Virus protein VP39"/>
    <property type="match status" value="1"/>
</dbReference>
<comment type="catalytic activity">
    <reaction evidence="7">
        <text>a 2'-deoxyadenosine in DNA + S-adenosyl-L-methionine = an N(6)-methyl-2'-deoxyadenosine in DNA + S-adenosyl-L-homocysteine + H(+)</text>
        <dbReference type="Rhea" id="RHEA:15197"/>
        <dbReference type="Rhea" id="RHEA-COMP:12418"/>
        <dbReference type="Rhea" id="RHEA-COMP:12419"/>
        <dbReference type="ChEBI" id="CHEBI:15378"/>
        <dbReference type="ChEBI" id="CHEBI:57856"/>
        <dbReference type="ChEBI" id="CHEBI:59789"/>
        <dbReference type="ChEBI" id="CHEBI:90615"/>
        <dbReference type="ChEBI" id="CHEBI:90616"/>
        <dbReference type="EC" id="2.1.1.72"/>
    </reaction>
</comment>
<dbReference type="GO" id="GO:0032259">
    <property type="term" value="P:methylation"/>
    <property type="evidence" value="ECO:0007669"/>
    <property type="project" value="UniProtKB-KW"/>
</dbReference>
<evidence type="ECO:0000256" key="1">
    <source>
        <dbReference type="ARBA" id="ARBA00011900"/>
    </source>
</evidence>
<dbReference type="GO" id="GO:0004519">
    <property type="term" value="F:endonuclease activity"/>
    <property type="evidence" value="ECO:0007669"/>
    <property type="project" value="UniProtKB-KW"/>
</dbReference>
<dbReference type="InterPro" id="IPR050953">
    <property type="entry name" value="N4_N6_ade-DNA_methylase"/>
</dbReference>
<organism evidence="10 11">
    <name type="scientific">Clostridium botulinum</name>
    <dbReference type="NCBI Taxonomy" id="1491"/>
    <lineage>
        <taxon>Bacteria</taxon>
        <taxon>Bacillati</taxon>
        <taxon>Bacillota</taxon>
        <taxon>Clostridia</taxon>
        <taxon>Eubacteriales</taxon>
        <taxon>Clostridiaceae</taxon>
        <taxon>Clostridium</taxon>
    </lineage>
</organism>
<evidence type="ECO:0000313" key="11">
    <source>
        <dbReference type="Proteomes" id="UP000473089"/>
    </source>
</evidence>
<dbReference type="InterPro" id="IPR002052">
    <property type="entry name" value="DNA_methylase_N6_adenine_CS"/>
</dbReference>
<dbReference type="PROSITE" id="PS00092">
    <property type="entry name" value="N6_MTASE"/>
    <property type="match status" value="1"/>
</dbReference>
<evidence type="ECO:0000256" key="7">
    <source>
        <dbReference type="ARBA" id="ARBA00047942"/>
    </source>
</evidence>
<dbReference type="GO" id="GO:0009307">
    <property type="term" value="P:DNA restriction-modification system"/>
    <property type="evidence" value="ECO:0007669"/>
    <property type="project" value="UniProtKB-KW"/>
</dbReference>
<dbReference type="GO" id="GO:0003677">
    <property type="term" value="F:DNA binding"/>
    <property type="evidence" value="ECO:0007669"/>
    <property type="project" value="UniProtKB-KW"/>
</dbReference>
<evidence type="ECO:0000256" key="2">
    <source>
        <dbReference type="ARBA" id="ARBA00022603"/>
    </source>
</evidence>
<keyword evidence="6" id="KW-0238">DNA-binding</keyword>
<feature type="domain" description="Type II methyltransferase M.TaqI-like" evidence="8">
    <location>
        <begin position="279"/>
        <end position="466"/>
    </location>
</feature>
<keyword evidence="4" id="KW-0949">S-adenosyl-L-methionine</keyword>
<evidence type="ECO:0000256" key="4">
    <source>
        <dbReference type="ARBA" id="ARBA00022691"/>
    </source>
</evidence>
<evidence type="ECO:0000313" key="10">
    <source>
        <dbReference type="EMBL" id="NFA62050.1"/>
    </source>
</evidence>
<dbReference type="InterPro" id="IPR011639">
    <property type="entry name" value="MethylTrfase_TaqI-like_dom"/>
</dbReference>
<dbReference type="Pfam" id="PF07669">
    <property type="entry name" value="Eco57I"/>
    <property type="match status" value="1"/>
</dbReference>
<dbReference type="PRINTS" id="PR00507">
    <property type="entry name" value="N12N6MTFRASE"/>
</dbReference>
<gene>
    <name evidence="10" type="ORF">EXM42_17200</name>
</gene>
<evidence type="ECO:0000256" key="5">
    <source>
        <dbReference type="ARBA" id="ARBA00022747"/>
    </source>
</evidence>
<dbReference type="InterPro" id="IPR023135">
    <property type="entry name" value="N6_DNA_MeTrfase_TaqI_C"/>
</dbReference>
<dbReference type="SUPFAM" id="SSF53335">
    <property type="entry name" value="S-adenosyl-L-methionine-dependent methyltransferases"/>
    <property type="match status" value="1"/>
</dbReference>
<name>A0A6M0T587_CLOBO</name>
<protein>
    <recommendedName>
        <fullName evidence="1">site-specific DNA-methyltransferase (adenine-specific)</fullName>
        <ecNumber evidence="1">2.1.1.72</ecNumber>
    </recommendedName>
</protein>
<evidence type="ECO:0000256" key="6">
    <source>
        <dbReference type="ARBA" id="ARBA00023125"/>
    </source>
</evidence>
<dbReference type="PANTHER" id="PTHR33841">
    <property type="entry name" value="DNA METHYLTRANSFERASE YEEA-RELATED"/>
    <property type="match status" value="1"/>
</dbReference>
<reference evidence="10 11" key="1">
    <citation type="submission" date="2019-02" db="EMBL/GenBank/DDBJ databases">
        <title>Genome sequencing of Clostridium botulinum clinical isolates.</title>
        <authorList>
            <person name="Brunt J."/>
            <person name="Van Vliet A.H.M."/>
            <person name="Stringer S.C."/>
            <person name="Grant K.A."/>
            <person name="Carter A.C."/>
            <person name="Peck M.W."/>
        </authorList>
    </citation>
    <scope>NUCLEOTIDE SEQUENCE [LARGE SCALE GENOMIC DNA]</scope>
    <source>
        <strain evidence="10 11">R1125/03</strain>
    </source>
</reference>
<accession>A0A6M0T587</accession>
<dbReference type="GO" id="GO:0009007">
    <property type="term" value="F:site-specific DNA-methyltransferase (adenine-specific) activity"/>
    <property type="evidence" value="ECO:0007669"/>
    <property type="project" value="UniProtKB-EC"/>
</dbReference>
<dbReference type="Gene3D" id="3.90.220.10">
    <property type="entry name" value="Adenine-n6-DNA-methyltransferase Taqi, Chain A, domain 2"/>
    <property type="match status" value="1"/>
</dbReference>
<keyword evidence="2" id="KW-0489">Methyltransferase</keyword>
<dbReference type="PANTHER" id="PTHR33841:SF6">
    <property type="entry name" value="TYPE II METHYLTRANSFERASE M.HINDII"/>
    <property type="match status" value="1"/>
</dbReference>
<evidence type="ECO:0000259" key="9">
    <source>
        <dbReference type="Pfam" id="PF12950"/>
    </source>
</evidence>
<keyword evidence="10" id="KW-0378">Hydrolase</keyword>
<dbReference type="InterPro" id="IPR025931">
    <property type="entry name" value="TaqI_C"/>
</dbReference>
<keyword evidence="10" id="KW-0255">Endonuclease</keyword>
<evidence type="ECO:0000259" key="8">
    <source>
        <dbReference type="Pfam" id="PF07669"/>
    </source>
</evidence>
<keyword evidence="5" id="KW-0680">Restriction system</keyword>
<sequence>MGGRYNGYKTKDISCINKYCTYLQLLFEDLYDFKKLYLNFNNEDKRLYCNKSICVLINKIIISKVFMEKNNIKGELAKNNIKYYVLTLDTMELAKLVFKNVNKKFLEFIFKDNIKYETINPSYKNLEDECLLESERSFIYKYNMILSKIIEEINEFDFINSSSEIGEIYEAVLPKEYKKSMGIFYTPEYIIDYILDNVFYEFSPLGNPFVRVIDISAGAGYFIIKAYDKLKRIFLENIKALQEKYKENIYTIKKGAETVRLTGEYYWRKENVHYHIINNCIYAADIDIYATQIIAINLFLKDRESYINKVNVINCDSLIRWEKDFKPIIKYLNNKCKLKTYKIKNKDIEESIDYKDREDYVFKTHFKLYKFWRNKFDYIIGNPPWVSLSRKNKKACWETFLKYYIKNYGQCIHSPNLFEYFIKRALEKTKERGYLAFVVPLNFSRNLQYKQLRNEILNQCEIKNLFFNISFSEVVTDGMVFILKNNRKCFNEIKIKVEGKAEYKIGKNELFSCNEYGFAFDNNSYNQNIKNKILENTNFLSEISNTFTGFIGNSKNIYKENIDKSYSKIYKGKNIKRFVCHSCFYYDFKYGDIKGGTKNLKKLKYKGKILVRKTGNEIIAAYDKEGVIIEQSLYGIIDLKESFSYKYILGILNSQLMNWYYKNYLITNKESTPQIKKYRLDKIPIKKCTNYAQEEIEILVDEILKNLKNKNIKETEHYYKILNQKIFEIYGIYNIKTIDYIIKTNHK</sequence>